<dbReference type="GO" id="GO:0005739">
    <property type="term" value="C:mitochondrion"/>
    <property type="evidence" value="ECO:0007669"/>
    <property type="project" value="TreeGrafter"/>
</dbReference>
<accession>A0A8S3PLQ7</accession>
<dbReference type="InterPro" id="IPR046952">
    <property type="entry name" value="GSHR/TRXR-like"/>
</dbReference>
<dbReference type="FunFam" id="3.50.50.60:FF:000012">
    <property type="entry name" value="Thioredoxin reductase 1, cytoplasmic"/>
    <property type="match status" value="1"/>
</dbReference>
<dbReference type="Proteomes" id="UP000683360">
    <property type="component" value="Unassembled WGS sequence"/>
</dbReference>
<dbReference type="GO" id="GO:0005829">
    <property type="term" value="C:cytosol"/>
    <property type="evidence" value="ECO:0007669"/>
    <property type="project" value="TreeGrafter"/>
</dbReference>
<dbReference type="PROSITE" id="PS00076">
    <property type="entry name" value="PYRIDINE_REDOX_1"/>
    <property type="match status" value="1"/>
</dbReference>
<dbReference type="GO" id="GO:0006749">
    <property type="term" value="P:glutathione metabolic process"/>
    <property type="evidence" value="ECO:0007669"/>
    <property type="project" value="TreeGrafter"/>
</dbReference>
<dbReference type="AlphaFoldDB" id="A0A8S3PLQ7"/>
<keyword evidence="5 8" id="KW-0560">Oxidoreductase</keyword>
<name>A0A8S3PLQ7_MYTED</name>
<evidence type="ECO:0000256" key="3">
    <source>
        <dbReference type="ARBA" id="ARBA00022630"/>
    </source>
</evidence>
<proteinExistence type="inferred from homology"/>
<dbReference type="GO" id="GO:0034599">
    <property type="term" value="P:cellular response to oxidative stress"/>
    <property type="evidence" value="ECO:0007669"/>
    <property type="project" value="TreeGrafter"/>
</dbReference>
<organism evidence="12 13">
    <name type="scientific">Mytilus edulis</name>
    <name type="common">Blue mussel</name>
    <dbReference type="NCBI Taxonomy" id="6550"/>
    <lineage>
        <taxon>Eukaryota</taxon>
        <taxon>Metazoa</taxon>
        <taxon>Spiralia</taxon>
        <taxon>Lophotrochozoa</taxon>
        <taxon>Mollusca</taxon>
        <taxon>Bivalvia</taxon>
        <taxon>Autobranchia</taxon>
        <taxon>Pteriomorphia</taxon>
        <taxon>Mytilida</taxon>
        <taxon>Mytiloidea</taxon>
        <taxon>Mytilidae</taxon>
        <taxon>Mytilinae</taxon>
        <taxon>Mytilus</taxon>
    </lineage>
</organism>
<evidence type="ECO:0000313" key="12">
    <source>
        <dbReference type="EMBL" id="CAG2184373.1"/>
    </source>
</evidence>
<dbReference type="InterPro" id="IPR016156">
    <property type="entry name" value="FAD/NAD-linked_Rdtase_dimer_sf"/>
</dbReference>
<evidence type="ECO:0000256" key="4">
    <source>
        <dbReference type="ARBA" id="ARBA00022827"/>
    </source>
</evidence>
<dbReference type="OrthoDB" id="5956163at2759"/>
<feature type="domain" description="FAD/NAD(P)-binding" evidence="11">
    <location>
        <begin position="33"/>
        <end position="349"/>
    </location>
</feature>
<evidence type="ECO:0000256" key="5">
    <source>
        <dbReference type="ARBA" id="ARBA00023002"/>
    </source>
</evidence>
<evidence type="ECO:0000259" key="11">
    <source>
        <dbReference type="Pfam" id="PF07992"/>
    </source>
</evidence>
<dbReference type="GO" id="GO:0050660">
    <property type="term" value="F:flavin adenine dinucleotide binding"/>
    <property type="evidence" value="ECO:0007669"/>
    <property type="project" value="InterPro"/>
</dbReference>
<dbReference type="InterPro" id="IPR036188">
    <property type="entry name" value="FAD/NAD-bd_sf"/>
</dbReference>
<dbReference type="InterPro" id="IPR012999">
    <property type="entry name" value="Pyr_OxRdtase_I_AS"/>
</dbReference>
<dbReference type="EMBL" id="CAJPWZ010000003">
    <property type="protein sequence ID" value="CAG2184373.1"/>
    <property type="molecule type" value="Genomic_DNA"/>
</dbReference>
<dbReference type="PANTHER" id="PTHR42737">
    <property type="entry name" value="GLUTATHIONE REDUCTASE"/>
    <property type="match status" value="1"/>
</dbReference>
<comment type="cofactor">
    <cofactor evidence="1">
        <name>FAD</name>
        <dbReference type="ChEBI" id="CHEBI:57692"/>
    </cofactor>
</comment>
<dbReference type="PANTHER" id="PTHR42737:SF7">
    <property type="entry name" value="THIOREDOXIN-DISULFIDE REDUCTASE"/>
    <property type="match status" value="1"/>
</dbReference>
<evidence type="ECO:0000256" key="8">
    <source>
        <dbReference type="RuleBase" id="RU003691"/>
    </source>
</evidence>
<evidence type="ECO:0000256" key="1">
    <source>
        <dbReference type="ARBA" id="ARBA00001974"/>
    </source>
</evidence>
<protein>
    <submittedName>
        <fullName evidence="12">TXNRD</fullName>
        <ecNumber evidence="12">1.8.1.9</ecNumber>
    </submittedName>
</protein>
<dbReference type="InterPro" id="IPR023753">
    <property type="entry name" value="FAD/NAD-binding_dom"/>
</dbReference>
<dbReference type="GO" id="GO:0004362">
    <property type="term" value="F:glutathione-disulfide reductase (NADPH) activity"/>
    <property type="evidence" value="ECO:0007669"/>
    <property type="project" value="TreeGrafter"/>
</dbReference>
<keyword evidence="13" id="KW-1185">Reference proteome</keyword>
<feature type="region of interest" description="Disordered" evidence="9">
    <location>
        <begin position="732"/>
        <end position="760"/>
    </location>
</feature>
<comment type="similarity">
    <text evidence="2 8">Belongs to the class-I pyridine nucleotide-disulfide oxidoreductase family.</text>
</comment>
<comment type="caution">
    <text evidence="12">The sequence shown here is derived from an EMBL/GenBank/DDBJ whole genome shotgun (WGS) entry which is preliminary data.</text>
</comment>
<keyword evidence="6" id="KW-1015">Disulfide bond</keyword>
<dbReference type="EC" id="1.8.1.9" evidence="12"/>
<reference evidence="12" key="1">
    <citation type="submission" date="2021-03" db="EMBL/GenBank/DDBJ databases">
        <authorList>
            <person name="Bekaert M."/>
        </authorList>
    </citation>
    <scope>NUCLEOTIDE SEQUENCE</scope>
</reference>
<dbReference type="Pfam" id="PF07992">
    <property type="entry name" value="Pyr_redox_2"/>
    <property type="match status" value="1"/>
</dbReference>
<keyword evidence="3 8" id="KW-0285">Flavoprotein</keyword>
<feature type="domain" description="Pyridine nucleotide-disulphide oxidoreductase dimerisation" evidence="10">
    <location>
        <begin position="369"/>
        <end position="478"/>
    </location>
</feature>
<dbReference type="PRINTS" id="PR00368">
    <property type="entry name" value="FADPNR"/>
</dbReference>
<dbReference type="Gene3D" id="3.50.50.60">
    <property type="entry name" value="FAD/NAD(P)-binding domain"/>
    <property type="match status" value="2"/>
</dbReference>
<dbReference type="Pfam" id="PF02852">
    <property type="entry name" value="Pyr_redox_dim"/>
    <property type="match status" value="1"/>
</dbReference>
<dbReference type="SUPFAM" id="SSF55424">
    <property type="entry name" value="FAD/NAD-linked reductases, dimerisation (C-terminal) domain"/>
    <property type="match status" value="1"/>
</dbReference>
<dbReference type="GO" id="GO:0004791">
    <property type="term" value="F:thioredoxin-disulfide reductase (NADPH) activity"/>
    <property type="evidence" value="ECO:0007669"/>
    <property type="project" value="UniProtKB-EC"/>
</dbReference>
<evidence type="ECO:0000256" key="2">
    <source>
        <dbReference type="ARBA" id="ARBA00007532"/>
    </source>
</evidence>
<keyword evidence="4 8" id="KW-0274">FAD</keyword>
<evidence type="ECO:0000313" key="13">
    <source>
        <dbReference type="Proteomes" id="UP000683360"/>
    </source>
</evidence>
<dbReference type="InterPro" id="IPR004099">
    <property type="entry name" value="Pyr_nucl-diS_OxRdtase_dimer"/>
</dbReference>
<evidence type="ECO:0000259" key="10">
    <source>
        <dbReference type="Pfam" id="PF02852"/>
    </source>
</evidence>
<dbReference type="SUPFAM" id="SSF51905">
    <property type="entry name" value="FAD/NAD(P)-binding domain"/>
    <property type="match status" value="1"/>
</dbReference>
<dbReference type="Gene3D" id="3.30.390.30">
    <property type="match status" value="1"/>
</dbReference>
<evidence type="ECO:0000256" key="7">
    <source>
        <dbReference type="ARBA" id="ARBA00023284"/>
    </source>
</evidence>
<keyword evidence="7 8" id="KW-0676">Redox-active center</keyword>
<gene>
    <name evidence="12" type="ORF">MEDL_26</name>
</gene>
<dbReference type="GO" id="GO:0045454">
    <property type="term" value="P:cell redox homeostasis"/>
    <property type="evidence" value="ECO:0007669"/>
    <property type="project" value="InterPro"/>
</dbReference>
<dbReference type="PRINTS" id="PR00411">
    <property type="entry name" value="PNDRDTASEI"/>
</dbReference>
<sequence>MSAPIRRCCRIIRVAVIPKSRQYSSTVSGRDVYDLVVIGGGSGGLACSKEAAHFNKKVAVLDFVKPSSQGTKWGLGGTCVNVGCIPKKLMHRAALLGESIQDANVFGWNVPTDVQLDWNKMSELVQNYVKSLNWGHRVQLRDKNVEYINAYGTLVDANTIKYVDNKGIEIPGALEHSITSDDIFWLTKPPGKTLVIGGSYIALECGGFLTGMGFDTTVMVRSICLRHFDQQMAKLIADYMENHGTKFLKKCRPQKIEKLSDGRLEVSYTDKKGNTSSDIYDTVLMAAGRKPETSGINLESVGVKTDPETNKIIGNYDHDHERSSVPNIYAIGDVLHDRPELTPVAIKAGRLLAERLFNGSKVKMDYDKIPTTVFTPLEYGVVGLSEDEAIQKFDEDSIEVYHAFYKPLEFAPVGRDVSQCYIKVICMRDGGKVLGIHFLGPNAGEVIQGFAAAVRCGISWHDLSRTVAIHPTSAEEVVLTKKTPVTVKTGITGSDESVLSTLVKLRDNLIWIIFYLIHVTKPSVILNRLANTTKTGVIDSRNSSKPVYYNLDQWLANQVSKGKTFQSITIIPVLAIIAFLWIICLRACKWMREDSKFHERGCSYDVTSYVIVTQEDQDFNELNLSTSHLVYDTVTSKKGLQNRIDNKMYDTVTSYASLVKYNTAMNARRSPTPDIQKPEGLKETVHKNGRFYIAPVIDNYVRLKNTMNSKRLKPSLKQPSFHLRDISDFSASMSYENRQPKRSPRRSVSDSRLFSAGSGINKTNRRNVSIQVKKSVSKLTFGSAVSREESSNKSPIECTSLNPNVGDVYILNDIKDLNEICDRPTVMNNNKLYTTAMIHANCVSNEEEINQNSNISVKESHKTLESRAKVKDNDNVIPSLTLSNDLDKYNENIPFKNGQKCKTCKENEGNSNDCSIKVNNNHRNEQIYTSNAELSSKCKNSDREHVHCLLCLKNDNRHSRVICENCSHTSSELHTNYDLQKQQSSSGHILKEDCNRNDEFVMHKQSSVQTNNYICDECSKITNHTLSSTFQNNSCSCK</sequence>
<evidence type="ECO:0000256" key="6">
    <source>
        <dbReference type="ARBA" id="ARBA00023157"/>
    </source>
</evidence>
<evidence type="ECO:0000256" key="9">
    <source>
        <dbReference type="SAM" id="MobiDB-lite"/>
    </source>
</evidence>